<dbReference type="Proteomes" id="UP000321168">
    <property type="component" value="Unassembled WGS sequence"/>
</dbReference>
<evidence type="ECO:0000313" key="2">
    <source>
        <dbReference type="EMBL" id="TXC75611.1"/>
    </source>
</evidence>
<feature type="transmembrane region" description="Helical" evidence="1">
    <location>
        <begin position="54"/>
        <end position="84"/>
    </location>
</feature>
<dbReference type="OrthoDB" id="1132160at2"/>
<gene>
    <name evidence="2" type="ORF">FRX97_11565</name>
</gene>
<keyword evidence="3" id="KW-1185">Reference proteome</keyword>
<organism evidence="2 3">
    <name type="scientific">Luteibaculum oceani</name>
    <dbReference type="NCBI Taxonomy" id="1294296"/>
    <lineage>
        <taxon>Bacteria</taxon>
        <taxon>Pseudomonadati</taxon>
        <taxon>Bacteroidota</taxon>
        <taxon>Flavobacteriia</taxon>
        <taxon>Flavobacteriales</taxon>
        <taxon>Luteibaculaceae</taxon>
        <taxon>Luteibaculum</taxon>
    </lineage>
</organism>
<evidence type="ECO:0000313" key="3">
    <source>
        <dbReference type="Proteomes" id="UP000321168"/>
    </source>
</evidence>
<keyword evidence="1" id="KW-1133">Transmembrane helix</keyword>
<feature type="transmembrane region" description="Helical" evidence="1">
    <location>
        <begin position="148"/>
        <end position="166"/>
    </location>
</feature>
<dbReference type="RefSeq" id="WP_147015383.1">
    <property type="nucleotide sequence ID" value="NZ_VORB01000012.1"/>
</dbReference>
<sequence length="171" mass="19289">MGKLAKILLRTLLIVLIQVWILDQVNIMGTWVVLFIYPLAIIKLPVKIPTIPSMLIGLAIGLLVDVFTGTYGLNASCGLILGYLKPKIIALISGREELEEIQEPGLFRPGLQWFLTLTLFILLAHSLWYFNLSQFQLSSFFKIQGRALLSTLFSFLLIILAEVLFANQKRK</sequence>
<keyword evidence="1" id="KW-0472">Membrane</keyword>
<evidence type="ECO:0000256" key="1">
    <source>
        <dbReference type="SAM" id="Phobius"/>
    </source>
</evidence>
<protein>
    <recommendedName>
        <fullName evidence="4">Rod shape-determining protein MreD</fullName>
    </recommendedName>
</protein>
<keyword evidence="1" id="KW-0812">Transmembrane</keyword>
<comment type="caution">
    <text evidence="2">The sequence shown here is derived from an EMBL/GenBank/DDBJ whole genome shotgun (WGS) entry which is preliminary data.</text>
</comment>
<dbReference type="AlphaFoldDB" id="A0A5C6UTP7"/>
<evidence type="ECO:0008006" key="4">
    <source>
        <dbReference type="Google" id="ProtNLM"/>
    </source>
</evidence>
<name>A0A5C6UTP7_9FLAO</name>
<reference evidence="2 3" key="1">
    <citation type="submission" date="2019-08" db="EMBL/GenBank/DDBJ databases">
        <title>Genome of Luteibaculum oceani JCM 18817.</title>
        <authorList>
            <person name="Bowman J.P."/>
        </authorList>
    </citation>
    <scope>NUCLEOTIDE SEQUENCE [LARGE SCALE GENOMIC DNA]</scope>
    <source>
        <strain evidence="2 3">JCM 18817</strain>
    </source>
</reference>
<accession>A0A5C6UTP7</accession>
<dbReference type="EMBL" id="VORB01000012">
    <property type="protein sequence ID" value="TXC75611.1"/>
    <property type="molecule type" value="Genomic_DNA"/>
</dbReference>
<feature type="transmembrane region" description="Helical" evidence="1">
    <location>
        <begin position="12"/>
        <end position="42"/>
    </location>
</feature>
<proteinExistence type="predicted"/>
<feature type="transmembrane region" description="Helical" evidence="1">
    <location>
        <begin position="105"/>
        <end position="128"/>
    </location>
</feature>